<name>A0A392MX69_9FABA</name>
<dbReference type="InterPro" id="IPR003653">
    <property type="entry name" value="Peptidase_C48_C"/>
</dbReference>
<dbReference type="Gene3D" id="3.40.395.10">
    <property type="entry name" value="Adenoviral Proteinase, Chain A"/>
    <property type="match status" value="1"/>
</dbReference>
<dbReference type="Proteomes" id="UP000265520">
    <property type="component" value="Unassembled WGS sequence"/>
</dbReference>
<dbReference type="PROSITE" id="PS50600">
    <property type="entry name" value="ULP_PROTEASE"/>
    <property type="match status" value="1"/>
</dbReference>
<evidence type="ECO:0000313" key="5">
    <source>
        <dbReference type="EMBL" id="MCH91298.1"/>
    </source>
</evidence>
<organism evidence="5 6">
    <name type="scientific">Trifolium medium</name>
    <dbReference type="NCBI Taxonomy" id="97028"/>
    <lineage>
        <taxon>Eukaryota</taxon>
        <taxon>Viridiplantae</taxon>
        <taxon>Streptophyta</taxon>
        <taxon>Embryophyta</taxon>
        <taxon>Tracheophyta</taxon>
        <taxon>Spermatophyta</taxon>
        <taxon>Magnoliopsida</taxon>
        <taxon>eudicotyledons</taxon>
        <taxon>Gunneridae</taxon>
        <taxon>Pentapetalae</taxon>
        <taxon>rosids</taxon>
        <taxon>fabids</taxon>
        <taxon>Fabales</taxon>
        <taxon>Fabaceae</taxon>
        <taxon>Papilionoideae</taxon>
        <taxon>50 kb inversion clade</taxon>
        <taxon>NPAAA clade</taxon>
        <taxon>Hologalegina</taxon>
        <taxon>IRL clade</taxon>
        <taxon>Trifolieae</taxon>
        <taxon>Trifolium</taxon>
    </lineage>
</organism>
<feature type="domain" description="Ubiquitin-like protease family profile" evidence="4">
    <location>
        <begin position="90"/>
        <end position="257"/>
    </location>
</feature>
<evidence type="ECO:0000256" key="3">
    <source>
        <dbReference type="ARBA" id="ARBA00022801"/>
    </source>
</evidence>
<dbReference type="InterPro" id="IPR038765">
    <property type="entry name" value="Papain-like_cys_pep_sf"/>
</dbReference>
<comment type="similarity">
    <text evidence="1">Belongs to the peptidase C48 family.</text>
</comment>
<dbReference type="Pfam" id="PF02902">
    <property type="entry name" value="Peptidase_C48"/>
    <property type="match status" value="1"/>
</dbReference>
<evidence type="ECO:0000259" key="4">
    <source>
        <dbReference type="PROSITE" id="PS50600"/>
    </source>
</evidence>
<accession>A0A392MX69</accession>
<dbReference type="GO" id="GO:0006508">
    <property type="term" value="P:proteolysis"/>
    <property type="evidence" value="ECO:0007669"/>
    <property type="project" value="UniProtKB-KW"/>
</dbReference>
<feature type="non-terminal residue" evidence="5">
    <location>
        <position position="1"/>
    </location>
</feature>
<comment type="caution">
    <text evidence="5">The sequence shown here is derived from an EMBL/GenBank/DDBJ whole genome shotgun (WGS) entry which is preliminary data.</text>
</comment>
<evidence type="ECO:0000256" key="2">
    <source>
        <dbReference type="ARBA" id="ARBA00022670"/>
    </source>
</evidence>
<keyword evidence="3" id="KW-0378">Hydrolase</keyword>
<evidence type="ECO:0000256" key="1">
    <source>
        <dbReference type="ARBA" id="ARBA00005234"/>
    </source>
</evidence>
<proteinExistence type="inferred from homology"/>
<feature type="non-terminal residue" evidence="5">
    <location>
        <position position="257"/>
    </location>
</feature>
<sequence length="257" mass="29961">KGILGEDQYQKIKKNLFCQPEDPDDKDFYINFHPNKTVGYERCDAAFPIPEWIPMTFPPSSKMNMDDVCSYTCADEQNGDEVLIKTTSGVVGDRAALNSLVPRTAVDQQIINLVVERANWMIDGIGTSKTVWFFPTEFAQYALNQNYETAYVLDLYKDKYMSTKSYVSKIFIPLNDEGVHWYLLVVDFFEQKLIWLDSLRSDERRQKRRHVILKMAMFIEEMLHEKALDELRPHIAHKMVTNFCLDEHSTPRQRIGS</sequence>
<evidence type="ECO:0000313" key="6">
    <source>
        <dbReference type="Proteomes" id="UP000265520"/>
    </source>
</evidence>
<protein>
    <submittedName>
        <fullName evidence="5">Ubiquitin-like-specific protease ESD4-like</fullName>
    </submittedName>
</protein>
<dbReference type="GO" id="GO:0008234">
    <property type="term" value="F:cysteine-type peptidase activity"/>
    <property type="evidence" value="ECO:0007669"/>
    <property type="project" value="InterPro"/>
</dbReference>
<reference evidence="5 6" key="1">
    <citation type="journal article" date="2018" name="Front. Plant Sci.">
        <title>Red Clover (Trifolium pratense) and Zigzag Clover (T. medium) - A Picture of Genomic Similarities and Differences.</title>
        <authorList>
            <person name="Dluhosova J."/>
            <person name="Istvanek J."/>
            <person name="Nedelnik J."/>
            <person name="Repkova J."/>
        </authorList>
    </citation>
    <scope>NUCLEOTIDE SEQUENCE [LARGE SCALE GENOMIC DNA]</scope>
    <source>
        <strain evidence="6">cv. 10/8</strain>
        <tissue evidence="5">Leaf</tissue>
    </source>
</reference>
<dbReference type="EMBL" id="LXQA010020118">
    <property type="protein sequence ID" value="MCH91298.1"/>
    <property type="molecule type" value="Genomic_DNA"/>
</dbReference>
<dbReference type="SUPFAM" id="SSF54001">
    <property type="entry name" value="Cysteine proteinases"/>
    <property type="match status" value="1"/>
</dbReference>
<dbReference type="AlphaFoldDB" id="A0A392MX69"/>
<keyword evidence="2 5" id="KW-0645">Protease</keyword>
<keyword evidence="6" id="KW-1185">Reference proteome</keyword>